<dbReference type="OrthoDB" id="8777588at2"/>
<dbReference type="GO" id="GO:0006355">
    <property type="term" value="P:regulation of DNA-templated transcription"/>
    <property type="evidence" value="ECO:0007669"/>
    <property type="project" value="InterPro"/>
</dbReference>
<dbReference type="PATRIC" id="fig|28092.6.peg.3751"/>
<dbReference type="InterPro" id="IPR036390">
    <property type="entry name" value="WH_DNA-bd_sf"/>
</dbReference>
<proteinExistence type="predicted"/>
<dbReference type="InterPro" id="IPR036388">
    <property type="entry name" value="WH-like_DNA-bd_sf"/>
</dbReference>
<dbReference type="GO" id="GO:0003677">
    <property type="term" value="F:DNA binding"/>
    <property type="evidence" value="ECO:0007669"/>
    <property type="project" value="InterPro"/>
</dbReference>
<dbReference type="RefSeq" id="WP_024905118.1">
    <property type="nucleotide sequence ID" value="NZ_CADFGU010000012.1"/>
</dbReference>
<accession>A0A0F5JY47</accession>
<name>A0A0F5JY47_9BURK</name>
<evidence type="ECO:0000259" key="1">
    <source>
        <dbReference type="Pfam" id="PF09339"/>
    </source>
</evidence>
<dbReference type="EMBL" id="LAQU01000016">
    <property type="protein sequence ID" value="KKB62763.1"/>
    <property type="molecule type" value="Genomic_DNA"/>
</dbReference>
<dbReference type="AlphaFoldDB" id="A0A0F5JY47"/>
<comment type="caution">
    <text evidence="2">The sequence shown here is derived from an EMBL/GenBank/DDBJ whole genome shotgun (WGS) entry which is preliminary data.</text>
</comment>
<dbReference type="Pfam" id="PF09339">
    <property type="entry name" value="HTH_IclR"/>
    <property type="match status" value="1"/>
</dbReference>
<dbReference type="STRING" id="28092.WM40_15915"/>
<dbReference type="Proteomes" id="UP000033618">
    <property type="component" value="Unassembled WGS sequence"/>
</dbReference>
<dbReference type="InterPro" id="IPR005471">
    <property type="entry name" value="Tscrpt_reg_IclR_N"/>
</dbReference>
<sequence>MRAADDTSPEAQLARLLATLADPSADGGLSLARVSKRSGLPMSTLRRLLSALGDADLVVWSLQDNGRGTARLTQAGRSLIADTLSPLDTSSSSSHSMPD</sequence>
<organism evidence="2 3">
    <name type="scientific">Robbsia andropogonis</name>
    <dbReference type="NCBI Taxonomy" id="28092"/>
    <lineage>
        <taxon>Bacteria</taxon>
        <taxon>Pseudomonadati</taxon>
        <taxon>Pseudomonadota</taxon>
        <taxon>Betaproteobacteria</taxon>
        <taxon>Burkholderiales</taxon>
        <taxon>Burkholderiaceae</taxon>
        <taxon>Robbsia</taxon>
    </lineage>
</organism>
<keyword evidence="3" id="KW-1185">Reference proteome</keyword>
<dbReference type="Gene3D" id="1.10.10.10">
    <property type="entry name" value="Winged helix-like DNA-binding domain superfamily/Winged helix DNA-binding domain"/>
    <property type="match status" value="1"/>
</dbReference>
<protein>
    <recommendedName>
        <fullName evidence="1">HTH iclR-type domain-containing protein</fullName>
    </recommendedName>
</protein>
<evidence type="ECO:0000313" key="2">
    <source>
        <dbReference type="EMBL" id="KKB62763.1"/>
    </source>
</evidence>
<reference evidence="2 3" key="1">
    <citation type="submission" date="2015-03" db="EMBL/GenBank/DDBJ databases">
        <title>Draft Genome Sequence of Burkholderia andropogonis type strain ICMP2807, isolated from Sorghum bicolor.</title>
        <authorList>
            <person name="Lopes-Santos L."/>
            <person name="Castro D.B."/>
            <person name="Ottoboni L.M."/>
            <person name="Park D."/>
            <person name="Weirc B.S."/>
            <person name="Destefano S.A."/>
        </authorList>
    </citation>
    <scope>NUCLEOTIDE SEQUENCE [LARGE SCALE GENOMIC DNA]</scope>
    <source>
        <strain evidence="2 3">ICMP2807</strain>
    </source>
</reference>
<dbReference type="SUPFAM" id="SSF46785">
    <property type="entry name" value="Winged helix' DNA-binding domain"/>
    <property type="match status" value="1"/>
</dbReference>
<feature type="domain" description="HTH iclR-type" evidence="1">
    <location>
        <begin position="24"/>
        <end position="58"/>
    </location>
</feature>
<gene>
    <name evidence="2" type="ORF">WM40_15915</name>
</gene>
<evidence type="ECO:0000313" key="3">
    <source>
        <dbReference type="Proteomes" id="UP000033618"/>
    </source>
</evidence>